<gene>
    <name evidence="3" type="ORF">F4Y42_19745</name>
</gene>
<dbReference type="InterPro" id="IPR005804">
    <property type="entry name" value="FA_desaturase_dom"/>
</dbReference>
<sequence>MSAAETKGKDRKPVKINWYRVPVERAELNALNQRDDWLGALQVAGHLGLIIVTGLAAWYAAGNLPLPLLLLILLLHGTFYVFLYNGTHELCHYTVFKTKSLNIICLYVLSFLVWRNHLLFSTSHVEHHKYTLHPPDDLEVELPMELTLVGFLKNAVVSPWNLYDTLKSTVRLSLGRLEGEWEHSIFPPEAVQERRRLFAWARVLLVGHGLILALAFVTGWWLLPVLTTFAPFYGGWLRYLCNNLQHAGLQDNVPDFRLCCRTVYLNPFTSFLYWHMNYHTEHHMYAGVPCYNLPKLHRAIKSEMPECKHGLLPAWIEIIAIMRKQKADPAYQHVPELPVPTPAPV</sequence>
<feature type="transmembrane region" description="Helical" evidence="1">
    <location>
        <begin position="203"/>
        <end position="223"/>
    </location>
</feature>
<keyword evidence="1" id="KW-0812">Transmembrane</keyword>
<evidence type="ECO:0000256" key="1">
    <source>
        <dbReference type="SAM" id="Phobius"/>
    </source>
</evidence>
<proteinExistence type="predicted"/>
<reference evidence="3" key="1">
    <citation type="submission" date="2019-09" db="EMBL/GenBank/DDBJ databases">
        <title>Characterisation of the sponge microbiome using genome-centric metagenomics.</title>
        <authorList>
            <person name="Engelberts J.P."/>
            <person name="Robbins S.J."/>
            <person name="De Goeij J.M."/>
            <person name="Aranda M."/>
            <person name="Bell S.C."/>
            <person name="Webster N.S."/>
        </authorList>
    </citation>
    <scope>NUCLEOTIDE SEQUENCE</scope>
    <source>
        <strain evidence="3">SB0664_bin_27</strain>
    </source>
</reference>
<name>A0A6B0YYG0_9CHLR</name>
<dbReference type="Pfam" id="PF00487">
    <property type="entry name" value="FA_desaturase"/>
    <property type="match status" value="1"/>
</dbReference>
<feature type="domain" description="Fatty acid desaturase" evidence="2">
    <location>
        <begin position="68"/>
        <end position="306"/>
    </location>
</feature>
<feature type="transmembrane region" description="Helical" evidence="1">
    <location>
        <begin position="66"/>
        <end position="84"/>
    </location>
</feature>
<evidence type="ECO:0000313" key="3">
    <source>
        <dbReference type="EMBL" id="MXY95677.1"/>
    </source>
</evidence>
<keyword evidence="1" id="KW-1133">Transmembrane helix</keyword>
<evidence type="ECO:0000259" key="2">
    <source>
        <dbReference type="Pfam" id="PF00487"/>
    </source>
</evidence>
<feature type="transmembrane region" description="Helical" evidence="1">
    <location>
        <begin position="37"/>
        <end position="59"/>
    </location>
</feature>
<protein>
    <recommendedName>
        <fullName evidence="2">Fatty acid desaturase domain-containing protein</fullName>
    </recommendedName>
</protein>
<dbReference type="EMBL" id="VXRG01000167">
    <property type="protein sequence ID" value="MXY95677.1"/>
    <property type="molecule type" value="Genomic_DNA"/>
</dbReference>
<accession>A0A6B0YYG0</accession>
<dbReference type="AlphaFoldDB" id="A0A6B0YYG0"/>
<keyword evidence="1" id="KW-0472">Membrane</keyword>
<organism evidence="3">
    <name type="scientific">Caldilineaceae bacterium SB0664_bin_27</name>
    <dbReference type="NCBI Taxonomy" id="2605260"/>
    <lineage>
        <taxon>Bacteria</taxon>
        <taxon>Bacillati</taxon>
        <taxon>Chloroflexota</taxon>
        <taxon>Caldilineae</taxon>
        <taxon>Caldilineales</taxon>
        <taxon>Caldilineaceae</taxon>
    </lineage>
</organism>
<dbReference type="GO" id="GO:0006629">
    <property type="term" value="P:lipid metabolic process"/>
    <property type="evidence" value="ECO:0007669"/>
    <property type="project" value="InterPro"/>
</dbReference>
<comment type="caution">
    <text evidence="3">The sequence shown here is derived from an EMBL/GenBank/DDBJ whole genome shotgun (WGS) entry which is preliminary data.</text>
</comment>